<feature type="transmembrane region" description="Helical" evidence="1">
    <location>
        <begin position="52"/>
        <end position="72"/>
    </location>
</feature>
<evidence type="ECO:0000313" key="3">
    <source>
        <dbReference type="Proteomes" id="UP000238365"/>
    </source>
</evidence>
<dbReference type="EMBL" id="CP026377">
    <property type="protein sequence ID" value="AUX92293.1"/>
    <property type="molecule type" value="Genomic_DNA"/>
</dbReference>
<dbReference type="RefSeq" id="WP_104956192.1">
    <property type="nucleotide sequence ID" value="NZ_CP026377.1"/>
</dbReference>
<dbReference type="KEGG" id="pgz:C2E15_03795"/>
<feature type="transmembrane region" description="Helical" evidence="1">
    <location>
        <begin position="12"/>
        <end position="32"/>
    </location>
</feature>
<dbReference type="Proteomes" id="UP000238365">
    <property type="component" value="Chromosome"/>
</dbReference>
<sequence length="129" mass="14268">MLILKAATCLANFVLSVWLQFIMASGFIWMLISGVGMKGQDWGKWLTAFRPILMLYALNSVVLVICGLLVAWNCLDKKHVLCLSLAAVQLPFFYLMAKTTYGDLFFAPVVWVAAIASGTGLASNYLKLR</sequence>
<reference evidence="2 3" key="1">
    <citation type="submission" date="2018-01" db="EMBL/GenBank/DDBJ databases">
        <title>Complete and assembled Genome of Pantoea gaviniae DSM22758T.</title>
        <authorList>
            <person name="Stevens M.J.A."/>
            <person name="Zurfluh K."/>
            <person name="Stephan R."/>
        </authorList>
    </citation>
    <scope>NUCLEOTIDE SEQUENCE [LARGE SCALE GENOMIC DNA]</scope>
    <source>
        <strain evidence="2 3">DSM 22758</strain>
    </source>
</reference>
<keyword evidence="1" id="KW-1133">Transmembrane helix</keyword>
<gene>
    <name evidence="2" type="ORF">C2E15_03795</name>
</gene>
<name>A0A2L0ICJ8_9GAMM</name>
<organism evidence="2 3">
    <name type="scientific">Mixta gaviniae</name>
    <dbReference type="NCBI Taxonomy" id="665914"/>
    <lineage>
        <taxon>Bacteria</taxon>
        <taxon>Pseudomonadati</taxon>
        <taxon>Pseudomonadota</taxon>
        <taxon>Gammaproteobacteria</taxon>
        <taxon>Enterobacterales</taxon>
        <taxon>Erwiniaceae</taxon>
        <taxon>Mixta</taxon>
    </lineage>
</organism>
<evidence type="ECO:0000256" key="1">
    <source>
        <dbReference type="SAM" id="Phobius"/>
    </source>
</evidence>
<accession>A0A2L0ICJ8</accession>
<feature type="transmembrane region" description="Helical" evidence="1">
    <location>
        <begin position="109"/>
        <end position="126"/>
    </location>
</feature>
<keyword evidence="1" id="KW-0472">Membrane</keyword>
<feature type="transmembrane region" description="Helical" evidence="1">
    <location>
        <begin position="79"/>
        <end position="97"/>
    </location>
</feature>
<evidence type="ECO:0000313" key="2">
    <source>
        <dbReference type="EMBL" id="AUX92293.1"/>
    </source>
</evidence>
<proteinExistence type="predicted"/>
<protein>
    <submittedName>
        <fullName evidence="2">Uncharacterized protein</fullName>
    </submittedName>
</protein>
<keyword evidence="1" id="KW-0812">Transmembrane</keyword>
<keyword evidence="3" id="KW-1185">Reference proteome</keyword>
<dbReference type="AlphaFoldDB" id="A0A2L0ICJ8"/>